<evidence type="ECO:0000313" key="2">
    <source>
        <dbReference type="EMBL" id="SHJ52098.1"/>
    </source>
</evidence>
<dbReference type="AlphaFoldDB" id="A0A1M6JZM6"/>
<reference evidence="3" key="1">
    <citation type="submission" date="2016-11" db="EMBL/GenBank/DDBJ databases">
        <authorList>
            <person name="Varghese N."/>
            <person name="Submissions S."/>
        </authorList>
    </citation>
    <scope>NUCLEOTIDE SEQUENCE [LARGE SCALE GENOMIC DNA]</scope>
    <source>
        <strain evidence="3">DSM 15518</strain>
    </source>
</reference>
<dbReference type="InterPro" id="IPR016181">
    <property type="entry name" value="Acyl_CoA_acyltransferase"/>
</dbReference>
<feature type="domain" description="N-acetyltransferase" evidence="1">
    <location>
        <begin position="1"/>
        <end position="164"/>
    </location>
</feature>
<keyword evidence="2" id="KW-0808">Transferase</keyword>
<dbReference type="Pfam" id="PF00583">
    <property type="entry name" value="Acetyltransf_1"/>
    <property type="match status" value="1"/>
</dbReference>
<dbReference type="STRING" id="1123349.SAMN02744037_00233"/>
<evidence type="ECO:0000259" key="1">
    <source>
        <dbReference type="PROSITE" id="PS51186"/>
    </source>
</evidence>
<dbReference type="RefSeq" id="WP_072886577.1">
    <property type="nucleotide sequence ID" value="NZ_FRAE01000006.1"/>
</dbReference>
<dbReference type="Gene3D" id="3.40.630.30">
    <property type="match status" value="1"/>
</dbReference>
<keyword evidence="3" id="KW-1185">Reference proteome</keyword>
<protein>
    <submittedName>
        <fullName evidence="2">Protein N-acetyltransferase, RimJ/RimL family</fullName>
    </submittedName>
</protein>
<dbReference type="PANTHER" id="PTHR43415">
    <property type="entry name" value="SPERMIDINE N(1)-ACETYLTRANSFERASE"/>
    <property type="match status" value="1"/>
</dbReference>
<evidence type="ECO:0000313" key="3">
    <source>
        <dbReference type="Proteomes" id="UP000242497"/>
    </source>
</evidence>
<accession>A0A1M6JZM6</accession>
<dbReference type="EMBL" id="FRAE01000006">
    <property type="protein sequence ID" value="SHJ52098.1"/>
    <property type="molecule type" value="Genomic_DNA"/>
</dbReference>
<dbReference type="PANTHER" id="PTHR43415:SF3">
    <property type="entry name" value="GNAT-FAMILY ACETYLTRANSFERASE"/>
    <property type="match status" value="1"/>
</dbReference>
<sequence>MIIREIRLKDSKCFLEMLKKLDSETKFMLFESGERKTCEDEMKKIINKKIELGSLTLIVEDKDKIVGFLSAEKGFANRIKHSAYIVVGILKDYCGKGIGTKLFKHMEIWAQKNKITRLELTVMAHNEGALKLYKKMGFKIEGVKKKSIIVDGRYIDEYYMARLF</sequence>
<dbReference type="SUPFAM" id="SSF55729">
    <property type="entry name" value="Acyl-CoA N-acyltransferases (Nat)"/>
    <property type="match status" value="1"/>
</dbReference>
<dbReference type="PIRSF" id="PIRSF037663">
    <property type="entry name" value="Acetyltransf_GNAT_prd"/>
    <property type="match status" value="1"/>
</dbReference>
<proteinExistence type="predicted"/>
<organism evidence="2 3">
    <name type="scientific">Tepidibacter formicigenes DSM 15518</name>
    <dbReference type="NCBI Taxonomy" id="1123349"/>
    <lineage>
        <taxon>Bacteria</taxon>
        <taxon>Bacillati</taxon>
        <taxon>Bacillota</taxon>
        <taxon>Clostridia</taxon>
        <taxon>Peptostreptococcales</taxon>
        <taxon>Peptostreptococcaceae</taxon>
        <taxon>Tepidibacter</taxon>
    </lineage>
</organism>
<dbReference type="Proteomes" id="UP000242497">
    <property type="component" value="Unassembled WGS sequence"/>
</dbReference>
<dbReference type="PROSITE" id="PS51186">
    <property type="entry name" value="GNAT"/>
    <property type="match status" value="1"/>
</dbReference>
<gene>
    <name evidence="2" type="ORF">SAMN02744037_00233</name>
</gene>
<dbReference type="InterPro" id="IPR000182">
    <property type="entry name" value="GNAT_dom"/>
</dbReference>
<name>A0A1M6JZM6_9FIRM</name>
<dbReference type="GO" id="GO:0016747">
    <property type="term" value="F:acyltransferase activity, transferring groups other than amino-acyl groups"/>
    <property type="evidence" value="ECO:0007669"/>
    <property type="project" value="InterPro"/>
</dbReference>
<dbReference type="InterPro" id="IPR017255">
    <property type="entry name" value="AcTrfase_GNAT_prd"/>
</dbReference>
<dbReference type="OrthoDB" id="948250at2"/>
<dbReference type="CDD" id="cd04301">
    <property type="entry name" value="NAT_SF"/>
    <property type="match status" value="1"/>
</dbReference>